<accession>A0A640VR37</accession>
<reference evidence="1 2" key="1">
    <citation type="submission" date="2019-12" db="EMBL/GenBank/DDBJ databases">
        <title>Roseobacter cerasinus sp. nov., isolated from seawater around aquaculture.</title>
        <authorList>
            <person name="Muramatsu S."/>
            <person name="Takabe Y."/>
            <person name="Mori K."/>
            <person name="Takaichi S."/>
            <person name="Hanada S."/>
        </authorList>
    </citation>
    <scope>NUCLEOTIDE SEQUENCE [LARGE SCALE GENOMIC DNA]</scope>
    <source>
        <strain evidence="1 2">AI77</strain>
    </source>
</reference>
<dbReference type="OrthoDB" id="7864548at2"/>
<organism evidence="1 2">
    <name type="scientific">Roseobacter cerasinus</name>
    <dbReference type="NCBI Taxonomy" id="2602289"/>
    <lineage>
        <taxon>Bacteria</taxon>
        <taxon>Pseudomonadati</taxon>
        <taxon>Pseudomonadota</taxon>
        <taxon>Alphaproteobacteria</taxon>
        <taxon>Rhodobacterales</taxon>
        <taxon>Roseobacteraceae</taxon>
        <taxon>Roseobacter</taxon>
    </lineage>
</organism>
<keyword evidence="1" id="KW-0966">Cell projection</keyword>
<keyword evidence="1" id="KW-0282">Flagellum</keyword>
<evidence type="ECO:0000313" key="1">
    <source>
        <dbReference type="EMBL" id="GFE49561.1"/>
    </source>
</evidence>
<sequence length="170" mass="18341">MKKLLPIIMLLVGSGAGVGAGIFLRPAPVEEAIADAATDADEYEAAETVSSGDANEKEGPADGMEYVRLPNQFVVPLVEDERISALVVMSLSMEVALGSTENILEMEPKLRDGFLRVLFDHASIGGFDGAFINNENLDVVRRKLRDVGKGVMGSDIVNDVLIFEIARQDY</sequence>
<evidence type="ECO:0000313" key="2">
    <source>
        <dbReference type="Proteomes" id="UP000436522"/>
    </source>
</evidence>
<comment type="caution">
    <text evidence="1">The sequence shown here is derived from an EMBL/GenBank/DDBJ whole genome shotgun (WGS) entry which is preliminary data.</text>
</comment>
<keyword evidence="1" id="KW-0969">Cilium</keyword>
<name>A0A640VR37_9RHOB</name>
<keyword evidence="2" id="KW-1185">Reference proteome</keyword>
<dbReference type="AlphaFoldDB" id="A0A640VR37"/>
<dbReference type="EMBL" id="BLIV01000002">
    <property type="protein sequence ID" value="GFE49561.1"/>
    <property type="molecule type" value="Genomic_DNA"/>
</dbReference>
<dbReference type="Proteomes" id="UP000436522">
    <property type="component" value="Unassembled WGS sequence"/>
</dbReference>
<gene>
    <name evidence="1" type="ORF">So717_13140</name>
</gene>
<proteinExistence type="predicted"/>
<dbReference type="RefSeq" id="WP_159975427.1">
    <property type="nucleotide sequence ID" value="NZ_BLIV01000002.1"/>
</dbReference>
<protein>
    <submittedName>
        <fullName evidence="1">Flagellar basal body-associated protein FliL</fullName>
    </submittedName>
</protein>